<protein>
    <recommendedName>
        <fullName evidence="4">CCHC-type domain-containing protein</fullName>
    </recommendedName>
</protein>
<evidence type="ECO:0008006" key="4">
    <source>
        <dbReference type="Google" id="ProtNLM"/>
    </source>
</evidence>
<organism evidence="2 3">
    <name type="scientific">Piloderma croceum (strain F 1598)</name>
    <dbReference type="NCBI Taxonomy" id="765440"/>
    <lineage>
        <taxon>Eukaryota</taxon>
        <taxon>Fungi</taxon>
        <taxon>Dikarya</taxon>
        <taxon>Basidiomycota</taxon>
        <taxon>Agaricomycotina</taxon>
        <taxon>Agaricomycetes</taxon>
        <taxon>Agaricomycetidae</taxon>
        <taxon>Atheliales</taxon>
        <taxon>Atheliaceae</taxon>
        <taxon>Piloderma</taxon>
    </lineage>
</organism>
<gene>
    <name evidence="2" type="ORF">PILCRDRAFT_16787</name>
</gene>
<dbReference type="OrthoDB" id="3066634at2759"/>
<evidence type="ECO:0000313" key="3">
    <source>
        <dbReference type="Proteomes" id="UP000054166"/>
    </source>
</evidence>
<feature type="region of interest" description="Disordered" evidence="1">
    <location>
        <begin position="311"/>
        <end position="338"/>
    </location>
</feature>
<dbReference type="InParanoid" id="A0A0C3EV87"/>
<dbReference type="Proteomes" id="UP000054166">
    <property type="component" value="Unassembled WGS sequence"/>
</dbReference>
<reference evidence="2 3" key="1">
    <citation type="submission" date="2014-04" db="EMBL/GenBank/DDBJ databases">
        <authorList>
            <consortium name="DOE Joint Genome Institute"/>
            <person name="Kuo A."/>
            <person name="Tarkka M."/>
            <person name="Buscot F."/>
            <person name="Kohler A."/>
            <person name="Nagy L.G."/>
            <person name="Floudas D."/>
            <person name="Copeland A."/>
            <person name="Barry K.W."/>
            <person name="Cichocki N."/>
            <person name="Veneault-Fourrey C."/>
            <person name="LaButti K."/>
            <person name="Lindquist E.A."/>
            <person name="Lipzen A."/>
            <person name="Lundell T."/>
            <person name="Morin E."/>
            <person name="Murat C."/>
            <person name="Sun H."/>
            <person name="Tunlid A."/>
            <person name="Henrissat B."/>
            <person name="Grigoriev I.V."/>
            <person name="Hibbett D.S."/>
            <person name="Martin F."/>
            <person name="Nordberg H.P."/>
            <person name="Cantor M.N."/>
            <person name="Hua S.X."/>
        </authorList>
    </citation>
    <scope>NUCLEOTIDE SEQUENCE [LARGE SCALE GENOMIC DNA]</scope>
    <source>
        <strain evidence="2 3">F 1598</strain>
    </source>
</reference>
<evidence type="ECO:0000313" key="2">
    <source>
        <dbReference type="EMBL" id="KIM71726.1"/>
    </source>
</evidence>
<dbReference type="AlphaFoldDB" id="A0A0C3EV87"/>
<proteinExistence type="predicted"/>
<dbReference type="EMBL" id="KN833226">
    <property type="protein sequence ID" value="KIM71726.1"/>
    <property type="molecule type" value="Genomic_DNA"/>
</dbReference>
<evidence type="ECO:0000256" key="1">
    <source>
        <dbReference type="SAM" id="MobiDB-lite"/>
    </source>
</evidence>
<dbReference type="HOGENOM" id="CLU_659076_0_0_1"/>
<sequence length="417" mass="45331">MPTDATYENAAPAADSPSLFMPIYSTYADAAMADSLLMPTNAAYTEAVIANSSSFMPTSATYSDTVITDSLITPGPMNTTYAEAAIADSSSLIMPTNASYAGATTYASVPRASGSSVSHSFFEGGVSDKLKFVYWSSSILNLTPRVDNPIFNSIPQLYHSALHQNTTFRECSKSSQVATLGSGETHGSTTFAKLKKQFEASNFSYCVALHKAFYGAVHDLSKLIKIYIRSVVNAKSQLEVIGVKVNNDTLKDIVLMNLDESFSDVRTSHLTQPTEPSFNTIHSVLGSSMHMVHPNIPAKLEDYVMAAKFKRSGGRKDRRSPGHGDSAGNWRDHSKGGGMKDEKGYHWCDTTNDHHCHRCGHMGHNTAHCMAGMPLEIKAWVLGSPGKEEHTMALRIIGVDEDFEDSDIDGIVFEKCL</sequence>
<keyword evidence="3" id="KW-1185">Reference proteome</keyword>
<name>A0A0C3EV87_PILCF</name>
<reference evidence="3" key="2">
    <citation type="submission" date="2015-01" db="EMBL/GenBank/DDBJ databases">
        <title>Evolutionary Origins and Diversification of the Mycorrhizal Mutualists.</title>
        <authorList>
            <consortium name="DOE Joint Genome Institute"/>
            <consortium name="Mycorrhizal Genomics Consortium"/>
            <person name="Kohler A."/>
            <person name="Kuo A."/>
            <person name="Nagy L.G."/>
            <person name="Floudas D."/>
            <person name="Copeland A."/>
            <person name="Barry K.W."/>
            <person name="Cichocki N."/>
            <person name="Veneault-Fourrey C."/>
            <person name="LaButti K."/>
            <person name="Lindquist E.A."/>
            <person name="Lipzen A."/>
            <person name="Lundell T."/>
            <person name="Morin E."/>
            <person name="Murat C."/>
            <person name="Riley R."/>
            <person name="Ohm R."/>
            <person name="Sun H."/>
            <person name="Tunlid A."/>
            <person name="Henrissat B."/>
            <person name="Grigoriev I.V."/>
            <person name="Hibbett D.S."/>
            <person name="Martin F."/>
        </authorList>
    </citation>
    <scope>NUCLEOTIDE SEQUENCE [LARGE SCALE GENOMIC DNA]</scope>
    <source>
        <strain evidence="3">F 1598</strain>
    </source>
</reference>
<accession>A0A0C3EV87</accession>